<dbReference type="HOGENOM" id="CLU_2227637_0_0_1"/>
<evidence type="ECO:0000256" key="1">
    <source>
        <dbReference type="SAM" id="MobiDB-lite"/>
    </source>
</evidence>
<proteinExistence type="predicted"/>
<feature type="region of interest" description="Disordered" evidence="1">
    <location>
        <begin position="1"/>
        <end position="74"/>
    </location>
</feature>
<feature type="compositionally biased region" description="Gly residues" evidence="1">
    <location>
        <begin position="22"/>
        <end position="32"/>
    </location>
</feature>
<sequence>MAAVGPQPRRQPVSGARRRHGALGGPRRGCGSGAAVAGFGSLAAGSGPSPPDLAGADDGAGDGAGWRATTASGSGDTMALADVRHGKSELLGRFCDELGNDDTSLP</sequence>
<evidence type="ECO:0000313" key="2">
    <source>
        <dbReference type="EMBL" id="EEC76749.1"/>
    </source>
</evidence>
<dbReference type="Gramene" id="BGIOSGA015880-TA">
    <property type="protein sequence ID" value="BGIOSGA015880-PA"/>
    <property type="gene ID" value="BGIOSGA015880"/>
</dbReference>
<organism evidence="2 3">
    <name type="scientific">Oryza sativa subsp. indica</name>
    <name type="common">Rice</name>
    <dbReference type="NCBI Taxonomy" id="39946"/>
    <lineage>
        <taxon>Eukaryota</taxon>
        <taxon>Viridiplantae</taxon>
        <taxon>Streptophyta</taxon>
        <taxon>Embryophyta</taxon>
        <taxon>Tracheophyta</taxon>
        <taxon>Spermatophyta</taxon>
        <taxon>Magnoliopsida</taxon>
        <taxon>Liliopsida</taxon>
        <taxon>Poales</taxon>
        <taxon>Poaceae</taxon>
        <taxon>BOP clade</taxon>
        <taxon>Oryzoideae</taxon>
        <taxon>Oryzeae</taxon>
        <taxon>Oryzinae</taxon>
        <taxon>Oryza</taxon>
        <taxon>Oryza sativa</taxon>
    </lineage>
</organism>
<name>B8AV08_ORYSI</name>
<accession>B8AV08</accession>
<dbReference type="EMBL" id="CM000129">
    <property type="protein sequence ID" value="EEC76749.1"/>
    <property type="molecule type" value="Genomic_DNA"/>
</dbReference>
<gene>
    <name evidence="2" type="ORF">OsI_14813</name>
</gene>
<dbReference type="Proteomes" id="UP000007015">
    <property type="component" value="Chromosome 4"/>
</dbReference>
<evidence type="ECO:0000313" key="3">
    <source>
        <dbReference type="Proteomes" id="UP000007015"/>
    </source>
</evidence>
<dbReference type="AlphaFoldDB" id="B8AV08"/>
<protein>
    <submittedName>
        <fullName evidence="2">Uncharacterized protein</fullName>
    </submittedName>
</protein>
<reference evidence="2 3" key="1">
    <citation type="journal article" date="2005" name="PLoS Biol.">
        <title>The genomes of Oryza sativa: a history of duplications.</title>
        <authorList>
            <person name="Yu J."/>
            <person name="Wang J."/>
            <person name="Lin W."/>
            <person name="Li S."/>
            <person name="Li H."/>
            <person name="Zhou J."/>
            <person name="Ni P."/>
            <person name="Dong W."/>
            <person name="Hu S."/>
            <person name="Zeng C."/>
            <person name="Zhang J."/>
            <person name="Zhang Y."/>
            <person name="Li R."/>
            <person name="Xu Z."/>
            <person name="Li S."/>
            <person name="Li X."/>
            <person name="Zheng H."/>
            <person name="Cong L."/>
            <person name="Lin L."/>
            <person name="Yin J."/>
            <person name="Geng J."/>
            <person name="Li G."/>
            <person name="Shi J."/>
            <person name="Liu J."/>
            <person name="Lv H."/>
            <person name="Li J."/>
            <person name="Wang J."/>
            <person name="Deng Y."/>
            <person name="Ran L."/>
            <person name="Shi X."/>
            <person name="Wang X."/>
            <person name="Wu Q."/>
            <person name="Li C."/>
            <person name="Ren X."/>
            <person name="Wang J."/>
            <person name="Wang X."/>
            <person name="Li D."/>
            <person name="Liu D."/>
            <person name="Zhang X."/>
            <person name="Ji Z."/>
            <person name="Zhao W."/>
            <person name="Sun Y."/>
            <person name="Zhang Z."/>
            <person name="Bao J."/>
            <person name="Han Y."/>
            <person name="Dong L."/>
            <person name="Ji J."/>
            <person name="Chen P."/>
            <person name="Wu S."/>
            <person name="Liu J."/>
            <person name="Xiao Y."/>
            <person name="Bu D."/>
            <person name="Tan J."/>
            <person name="Yang L."/>
            <person name="Ye C."/>
            <person name="Zhang J."/>
            <person name="Xu J."/>
            <person name="Zhou Y."/>
            <person name="Yu Y."/>
            <person name="Zhang B."/>
            <person name="Zhuang S."/>
            <person name="Wei H."/>
            <person name="Liu B."/>
            <person name="Lei M."/>
            <person name="Yu H."/>
            <person name="Li Y."/>
            <person name="Xu H."/>
            <person name="Wei S."/>
            <person name="He X."/>
            <person name="Fang L."/>
            <person name="Zhang Z."/>
            <person name="Zhang Y."/>
            <person name="Huang X."/>
            <person name="Su Z."/>
            <person name="Tong W."/>
            <person name="Li J."/>
            <person name="Tong Z."/>
            <person name="Li S."/>
            <person name="Ye J."/>
            <person name="Wang L."/>
            <person name="Fang L."/>
            <person name="Lei T."/>
            <person name="Chen C."/>
            <person name="Chen H."/>
            <person name="Xu Z."/>
            <person name="Li H."/>
            <person name="Huang H."/>
            <person name="Zhang F."/>
            <person name="Xu H."/>
            <person name="Li N."/>
            <person name="Zhao C."/>
            <person name="Li S."/>
            <person name="Dong L."/>
            <person name="Huang Y."/>
            <person name="Li L."/>
            <person name="Xi Y."/>
            <person name="Qi Q."/>
            <person name="Li W."/>
            <person name="Zhang B."/>
            <person name="Hu W."/>
            <person name="Zhang Y."/>
            <person name="Tian X."/>
            <person name="Jiao Y."/>
            <person name="Liang X."/>
            <person name="Jin J."/>
            <person name="Gao L."/>
            <person name="Zheng W."/>
            <person name="Hao B."/>
            <person name="Liu S."/>
            <person name="Wang W."/>
            <person name="Yuan L."/>
            <person name="Cao M."/>
            <person name="McDermott J."/>
            <person name="Samudrala R."/>
            <person name="Wang J."/>
            <person name="Wong G.K."/>
            <person name="Yang H."/>
        </authorList>
    </citation>
    <scope>NUCLEOTIDE SEQUENCE [LARGE SCALE GENOMIC DNA]</scope>
    <source>
        <strain evidence="3">cv. 93-11</strain>
    </source>
</reference>
<keyword evidence="3" id="KW-1185">Reference proteome</keyword>